<dbReference type="SUPFAM" id="SSF53756">
    <property type="entry name" value="UDP-Glycosyltransferase/glycogen phosphorylase"/>
    <property type="match status" value="1"/>
</dbReference>
<dbReference type="PANTHER" id="PTHR45947:SF3">
    <property type="entry name" value="SULFOQUINOVOSYL TRANSFERASE SQD2"/>
    <property type="match status" value="1"/>
</dbReference>
<proteinExistence type="predicted"/>
<name>A0A8I1ME69_9BACI</name>
<organism evidence="3 4">
    <name type="scientific">Priestia flexa</name>
    <dbReference type="NCBI Taxonomy" id="86664"/>
    <lineage>
        <taxon>Bacteria</taxon>
        <taxon>Bacillati</taxon>
        <taxon>Bacillota</taxon>
        <taxon>Bacilli</taxon>
        <taxon>Bacillales</taxon>
        <taxon>Bacillaceae</taxon>
        <taxon>Priestia</taxon>
    </lineage>
</organism>
<evidence type="ECO:0000313" key="3">
    <source>
        <dbReference type="EMBL" id="MBN8251382.1"/>
    </source>
</evidence>
<evidence type="ECO:0000313" key="4">
    <source>
        <dbReference type="Proteomes" id="UP000664578"/>
    </source>
</evidence>
<evidence type="ECO:0000259" key="1">
    <source>
        <dbReference type="Pfam" id="PF00534"/>
    </source>
</evidence>
<accession>A0A8I1ME69</accession>
<dbReference type="InterPro" id="IPR001296">
    <property type="entry name" value="Glyco_trans_1"/>
</dbReference>
<evidence type="ECO:0000259" key="2">
    <source>
        <dbReference type="Pfam" id="PF13439"/>
    </source>
</evidence>
<sequence length="443" mass="50563">MNDSFSTNLPPFFPDLLHTMDQFYAISSNNPAFISKPGFQTAKALIRKPKLRILYVTFLRYPNTGGLAHYINHVKDGFSELDYHVDVLSPLSMSKEELEIHIPAQASKAKEFMSKRYGLVSEKIVKNTSFLTVFNAFLEKQNLKNYDIIHAQDLFAAYLLAHLNQKLHKPIFFTPHGHFTKSRIDFYKMQQGSLEEAYFTAIERAGIRGAFRIITISDSFHPRLKELGASNQQLRTVHTGVKVPSLRTSYSKATNKLVITCIARLGPRKGHEFFLQALSHLKQFEDYIEVWIVGDGVMRKHLEKIRSDLDLSFVTFFGKRHDVFDILQQSDIYVLPTLNDNLPLSIIEAMHAKQAIITCDCGGIPEIVTNRHSGLVCKPGNVAELKQALEELICNAEYRKTIANQAFEFATTHLTADVMIAKIQAVYEEWWKTNTKKENECDE</sequence>
<dbReference type="CDD" id="cd03801">
    <property type="entry name" value="GT4_PimA-like"/>
    <property type="match status" value="1"/>
</dbReference>
<feature type="domain" description="Glycosyl transferase family 1" evidence="1">
    <location>
        <begin position="247"/>
        <end position="407"/>
    </location>
</feature>
<dbReference type="RefSeq" id="WP_119543537.1">
    <property type="nucleotide sequence ID" value="NZ_CM125968.1"/>
</dbReference>
<keyword evidence="3" id="KW-0808">Transferase</keyword>
<dbReference type="GeneID" id="93682282"/>
<dbReference type="Pfam" id="PF13439">
    <property type="entry name" value="Glyco_transf_4"/>
    <property type="match status" value="1"/>
</dbReference>
<feature type="domain" description="Glycosyltransferase subfamily 4-like N-terminal" evidence="2">
    <location>
        <begin position="65"/>
        <end position="241"/>
    </location>
</feature>
<dbReference type="InterPro" id="IPR028098">
    <property type="entry name" value="Glyco_trans_4-like_N"/>
</dbReference>
<protein>
    <submittedName>
        <fullName evidence="3">Glycosyltransferase family 4 protein</fullName>
    </submittedName>
</protein>
<comment type="caution">
    <text evidence="3">The sequence shown here is derived from an EMBL/GenBank/DDBJ whole genome shotgun (WGS) entry which is preliminary data.</text>
</comment>
<dbReference type="Gene3D" id="3.40.50.2000">
    <property type="entry name" value="Glycogen Phosphorylase B"/>
    <property type="match status" value="2"/>
</dbReference>
<dbReference type="GO" id="GO:0016757">
    <property type="term" value="F:glycosyltransferase activity"/>
    <property type="evidence" value="ECO:0007669"/>
    <property type="project" value="InterPro"/>
</dbReference>
<gene>
    <name evidence="3" type="ORF">JF537_07310</name>
</gene>
<dbReference type="AlphaFoldDB" id="A0A8I1ME69"/>
<dbReference type="Proteomes" id="UP000664578">
    <property type="component" value="Unassembled WGS sequence"/>
</dbReference>
<dbReference type="Pfam" id="PF00534">
    <property type="entry name" value="Glycos_transf_1"/>
    <property type="match status" value="1"/>
</dbReference>
<reference evidence="3" key="1">
    <citation type="submission" date="2020-12" db="EMBL/GenBank/DDBJ databases">
        <title>PHA producing bacteria isolated from mangrove.</title>
        <authorList>
            <person name="Zheng W."/>
            <person name="Yu S."/>
            <person name="Huang Y."/>
        </authorList>
    </citation>
    <scope>NUCLEOTIDE SEQUENCE</scope>
    <source>
        <strain evidence="3">GN22-4</strain>
    </source>
</reference>
<dbReference type="PANTHER" id="PTHR45947">
    <property type="entry name" value="SULFOQUINOVOSYL TRANSFERASE SQD2"/>
    <property type="match status" value="1"/>
</dbReference>
<dbReference type="InterPro" id="IPR050194">
    <property type="entry name" value="Glycosyltransferase_grp1"/>
</dbReference>
<dbReference type="EMBL" id="JAEMWV010000003">
    <property type="protein sequence ID" value="MBN8251382.1"/>
    <property type="molecule type" value="Genomic_DNA"/>
</dbReference>